<dbReference type="NCBIfam" id="NF006679">
    <property type="entry name" value="PRK09228.1"/>
    <property type="match status" value="1"/>
</dbReference>
<name>A0ABS8JYW6_9BURK</name>
<comment type="caution">
    <text evidence="10">The sequence shown here is derived from an EMBL/GenBank/DDBJ whole genome shotgun (WGS) entry which is preliminary data.</text>
</comment>
<feature type="domain" description="Amidohydrolase-related" evidence="9">
    <location>
        <begin position="84"/>
        <end position="444"/>
    </location>
</feature>
<evidence type="ECO:0000256" key="5">
    <source>
        <dbReference type="ARBA" id="ARBA00022801"/>
    </source>
</evidence>
<dbReference type="Pfam" id="PF01979">
    <property type="entry name" value="Amidohydro_1"/>
    <property type="match status" value="1"/>
</dbReference>
<dbReference type="SUPFAM" id="SSF51556">
    <property type="entry name" value="Metallo-dependent hydrolases"/>
    <property type="match status" value="1"/>
</dbReference>
<evidence type="ECO:0000256" key="8">
    <source>
        <dbReference type="RuleBase" id="RU366009"/>
    </source>
</evidence>
<keyword evidence="6 8" id="KW-0862">Zinc</keyword>
<keyword evidence="11" id="KW-1185">Reference proteome</keyword>
<dbReference type="Gene3D" id="3.20.20.140">
    <property type="entry name" value="Metal-dependent hydrolases"/>
    <property type="match status" value="1"/>
</dbReference>
<evidence type="ECO:0000259" key="9">
    <source>
        <dbReference type="Pfam" id="PF01979"/>
    </source>
</evidence>
<dbReference type="PANTHER" id="PTHR11271">
    <property type="entry name" value="GUANINE DEAMINASE"/>
    <property type="match status" value="1"/>
</dbReference>
<dbReference type="InterPro" id="IPR014311">
    <property type="entry name" value="Guanine_deaminase"/>
</dbReference>
<sequence>MTASVHTAQAGTPATAGPSAQTAFRAQLLTFHGDPAHAPHGAVYHEDGLLIVEDGRVVAADAYAALAARLAPGTRIEDRRDKLIVPGFIDTHIHYPQTDMIASPAPGLLPWLDTYTFPTERRFGESAHARETASFFVDELLACGTTTALVYCTVHKESAEALFAESDARNLRMIAGKVLMDRNCPEFLRDTAQSGYDDSAELIKRWHNRGRQMYALTPRFAPTSTEAQLEACGALARAHPDIFIQSHVAENTDEVKWVADLFPGHRSYLDVYDRYDLLRRRAVYGHCIYLDDEDRKRMAQTGAVASHCPTSNLFLGSGLFDFDKADSAGMPIALATDVGGGTSFSMLQTMNEAHKVARLGGHHLTATRMFYLATAGAAEALDLGDKVGTLRSGAEADFVVLDPQATPLLARRTARRESLEELLFAFALLGDDRAVYETYAAGQCVHRRDDARKHVAGTRVERAARVLAD</sequence>
<dbReference type="SUPFAM" id="SSF51338">
    <property type="entry name" value="Composite domain of metallo-dependent hydrolases"/>
    <property type="match status" value="1"/>
</dbReference>
<dbReference type="InterPro" id="IPR051607">
    <property type="entry name" value="Metallo-dep_hydrolases"/>
</dbReference>
<dbReference type="RefSeq" id="WP_230511310.1">
    <property type="nucleotide sequence ID" value="NZ_JAJITD010000010.1"/>
</dbReference>
<dbReference type="InterPro" id="IPR011059">
    <property type="entry name" value="Metal-dep_hydrolase_composite"/>
</dbReference>
<evidence type="ECO:0000313" key="10">
    <source>
        <dbReference type="EMBL" id="MCC8395102.1"/>
    </source>
</evidence>
<accession>A0ABS8JYW6</accession>
<protein>
    <recommendedName>
        <fullName evidence="3 7">Guanine deaminase</fullName>
        <shortName evidence="8">Guanase</shortName>
        <ecNumber evidence="3 7">3.5.4.3</ecNumber>
    </recommendedName>
    <alternativeName>
        <fullName evidence="8">Guanine aminohydrolase</fullName>
    </alternativeName>
</protein>
<dbReference type="Proteomes" id="UP001431019">
    <property type="component" value="Unassembled WGS sequence"/>
</dbReference>
<reference evidence="10 11" key="1">
    <citation type="submission" date="2021-11" db="EMBL/GenBank/DDBJ databases">
        <authorList>
            <person name="Oh E.-T."/>
            <person name="Kim S.-B."/>
        </authorList>
    </citation>
    <scope>NUCLEOTIDE SEQUENCE [LARGE SCALE GENOMIC DNA]</scope>
    <source>
        <strain evidence="10 11">MMS20-SJTR3</strain>
    </source>
</reference>
<dbReference type="EMBL" id="JAJITD010000010">
    <property type="protein sequence ID" value="MCC8395102.1"/>
    <property type="molecule type" value="Genomic_DNA"/>
</dbReference>
<evidence type="ECO:0000313" key="11">
    <source>
        <dbReference type="Proteomes" id="UP001431019"/>
    </source>
</evidence>
<evidence type="ECO:0000256" key="1">
    <source>
        <dbReference type="ARBA" id="ARBA00004984"/>
    </source>
</evidence>
<dbReference type="NCBIfam" id="TIGR02967">
    <property type="entry name" value="guan_deamin"/>
    <property type="match status" value="1"/>
</dbReference>
<dbReference type="GO" id="GO:0008892">
    <property type="term" value="F:guanine deaminase activity"/>
    <property type="evidence" value="ECO:0007669"/>
    <property type="project" value="UniProtKB-EC"/>
</dbReference>
<comment type="pathway">
    <text evidence="1 8">Purine metabolism; guanine degradation; xanthine from guanine: step 1/1.</text>
</comment>
<dbReference type="Gene3D" id="2.30.40.10">
    <property type="entry name" value="Urease, subunit C, domain 1"/>
    <property type="match status" value="1"/>
</dbReference>
<dbReference type="InterPro" id="IPR006680">
    <property type="entry name" value="Amidohydro-rel"/>
</dbReference>
<proteinExistence type="inferred from homology"/>
<dbReference type="EC" id="3.5.4.3" evidence="3 7"/>
<evidence type="ECO:0000256" key="7">
    <source>
        <dbReference type="NCBIfam" id="TIGR02967"/>
    </source>
</evidence>
<evidence type="ECO:0000256" key="2">
    <source>
        <dbReference type="ARBA" id="ARBA00006745"/>
    </source>
</evidence>
<dbReference type="CDD" id="cd01303">
    <property type="entry name" value="GDEase"/>
    <property type="match status" value="1"/>
</dbReference>
<evidence type="ECO:0000256" key="4">
    <source>
        <dbReference type="ARBA" id="ARBA00022723"/>
    </source>
</evidence>
<comment type="catalytic activity">
    <reaction evidence="8">
        <text>guanine + H2O + H(+) = xanthine + NH4(+)</text>
        <dbReference type="Rhea" id="RHEA:14665"/>
        <dbReference type="ChEBI" id="CHEBI:15377"/>
        <dbReference type="ChEBI" id="CHEBI:15378"/>
        <dbReference type="ChEBI" id="CHEBI:16235"/>
        <dbReference type="ChEBI" id="CHEBI:17712"/>
        <dbReference type="ChEBI" id="CHEBI:28938"/>
        <dbReference type="EC" id="3.5.4.3"/>
    </reaction>
</comment>
<keyword evidence="5 8" id="KW-0378">Hydrolase</keyword>
<dbReference type="PANTHER" id="PTHR11271:SF6">
    <property type="entry name" value="GUANINE DEAMINASE"/>
    <property type="match status" value="1"/>
</dbReference>
<dbReference type="InterPro" id="IPR032466">
    <property type="entry name" value="Metal_Hydrolase"/>
</dbReference>
<comment type="similarity">
    <text evidence="2 8">Belongs to the metallo-dependent hydrolases superfamily. ATZ/TRZ family.</text>
</comment>
<gene>
    <name evidence="10" type="primary">guaD</name>
    <name evidence="10" type="ORF">LJ656_21150</name>
</gene>
<evidence type="ECO:0000256" key="3">
    <source>
        <dbReference type="ARBA" id="ARBA00012781"/>
    </source>
</evidence>
<evidence type="ECO:0000256" key="6">
    <source>
        <dbReference type="ARBA" id="ARBA00022833"/>
    </source>
</evidence>
<comment type="cofactor">
    <cofactor evidence="8">
        <name>Zn(2+)</name>
        <dbReference type="ChEBI" id="CHEBI:29105"/>
    </cofactor>
    <text evidence="8">Binds 1 zinc ion per subunit.</text>
</comment>
<organism evidence="10 11">
    <name type="scientific">Paraburkholderia sejongensis</name>
    <dbReference type="NCBI Taxonomy" id="2886946"/>
    <lineage>
        <taxon>Bacteria</taxon>
        <taxon>Pseudomonadati</taxon>
        <taxon>Pseudomonadota</taxon>
        <taxon>Betaproteobacteria</taxon>
        <taxon>Burkholderiales</taxon>
        <taxon>Burkholderiaceae</taxon>
        <taxon>Paraburkholderia</taxon>
    </lineage>
</organism>
<comment type="function">
    <text evidence="8">Catalyzes the hydrolytic deamination of guanine, producing xanthine and ammonia.</text>
</comment>
<keyword evidence="4 8" id="KW-0479">Metal-binding</keyword>